<dbReference type="SUPFAM" id="SSF52218">
    <property type="entry name" value="Flavoproteins"/>
    <property type="match status" value="1"/>
</dbReference>
<dbReference type="Pfam" id="PF12682">
    <property type="entry name" value="Flavodoxin_4"/>
    <property type="match status" value="1"/>
</dbReference>
<accession>G5GRN9</accession>
<dbReference type="STRING" id="679201.HMPREF9334_01920"/>
<dbReference type="PATRIC" id="fig|679201.3.peg.1935"/>
<dbReference type="PANTHER" id="PTHR39201:SF1">
    <property type="entry name" value="FLAVODOXIN-LIKE DOMAIN-CONTAINING PROTEIN"/>
    <property type="match status" value="1"/>
</dbReference>
<organism evidence="2 3">
    <name type="scientific">Selenomonas infelix ATCC 43532</name>
    <dbReference type="NCBI Taxonomy" id="679201"/>
    <lineage>
        <taxon>Bacteria</taxon>
        <taxon>Bacillati</taxon>
        <taxon>Bacillota</taxon>
        <taxon>Negativicutes</taxon>
        <taxon>Selenomonadales</taxon>
        <taxon>Selenomonadaceae</taxon>
        <taxon>Selenomonas</taxon>
    </lineage>
</organism>
<dbReference type="eggNOG" id="COG0716">
    <property type="taxonomic scope" value="Bacteria"/>
</dbReference>
<dbReference type="InterPro" id="IPR029039">
    <property type="entry name" value="Flavoprotein-like_sf"/>
</dbReference>
<proteinExistence type="predicted"/>
<dbReference type="GO" id="GO:0016651">
    <property type="term" value="F:oxidoreductase activity, acting on NAD(P)H"/>
    <property type="evidence" value="ECO:0007669"/>
    <property type="project" value="UniProtKB-ARBA"/>
</dbReference>
<keyword evidence="3" id="KW-1185">Reference proteome</keyword>
<protein>
    <recommendedName>
        <fullName evidence="1">Flavodoxin-like domain-containing protein</fullName>
    </recommendedName>
</protein>
<dbReference type="GO" id="GO:0010181">
    <property type="term" value="F:FMN binding"/>
    <property type="evidence" value="ECO:0007669"/>
    <property type="project" value="InterPro"/>
</dbReference>
<feature type="domain" description="Flavodoxin-like" evidence="1">
    <location>
        <begin position="4"/>
        <end position="158"/>
    </location>
</feature>
<dbReference type="InterPro" id="IPR008254">
    <property type="entry name" value="Flavodoxin/NO_synth"/>
</dbReference>
<dbReference type="AlphaFoldDB" id="G5GRN9"/>
<evidence type="ECO:0000313" key="3">
    <source>
        <dbReference type="Proteomes" id="UP000004129"/>
    </source>
</evidence>
<dbReference type="PANTHER" id="PTHR39201">
    <property type="entry name" value="EXPORTED PROTEIN-RELATED"/>
    <property type="match status" value="1"/>
</dbReference>
<comment type="caution">
    <text evidence="2">The sequence shown here is derived from an EMBL/GenBank/DDBJ whole genome shotgun (WGS) entry which is preliminary data.</text>
</comment>
<dbReference type="Gene3D" id="3.40.50.360">
    <property type="match status" value="1"/>
</dbReference>
<dbReference type="NCBIfam" id="NF005501">
    <property type="entry name" value="PRK07116.1"/>
    <property type="match status" value="1"/>
</dbReference>
<dbReference type="HOGENOM" id="CLU_068890_1_1_9"/>
<sequence length="162" mass="17897">MYGKILIAYFSASPSRRTEQVAHKIVDVIGGDLYEIVPAVPYTEDDLNWNDSKSRSSMEMRDPQSRPAIAGEPLDLAPYQVIFVGFPIWWYVAPHIINTFLESYDLTGKIVVPFATSGGSAMGQTTTHLRPSAEGALMKEGRRFDMGETPMAINSWIAALGI</sequence>
<evidence type="ECO:0000313" key="2">
    <source>
        <dbReference type="EMBL" id="EHG18782.1"/>
    </source>
</evidence>
<reference evidence="2 3" key="1">
    <citation type="submission" date="2011-08" db="EMBL/GenBank/DDBJ databases">
        <title>The Genome Sequence of Selenomonas infelix ATCC 43532.</title>
        <authorList>
            <consortium name="The Broad Institute Genome Sequencing Platform"/>
            <person name="Earl A."/>
            <person name="Ward D."/>
            <person name="Feldgarden M."/>
            <person name="Gevers D."/>
            <person name="Izard J."/>
            <person name="Blanton J.M."/>
            <person name="Baranova O.V."/>
            <person name="Dewhirst F.E."/>
            <person name="Young S.K."/>
            <person name="Zeng Q."/>
            <person name="Gargeya S."/>
            <person name="Fitzgerald M."/>
            <person name="Haas B."/>
            <person name="Abouelleil A."/>
            <person name="Alvarado L."/>
            <person name="Arachchi H.M."/>
            <person name="Berlin A."/>
            <person name="Brown A."/>
            <person name="Chapman S.B."/>
            <person name="Chen Z."/>
            <person name="Dunbar C."/>
            <person name="Freedman E."/>
            <person name="Gearin G."/>
            <person name="Gellesch M."/>
            <person name="Goldberg J."/>
            <person name="Griggs A."/>
            <person name="Gujja S."/>
            <person name="Heiman D."/>
            <person name="Howarth C."/>
            <person name="Larson L."/>
            <person name="Lui A."/>
            <person name="MacDonald P.J.P."/>
            <person name="Montmayeur A."/>
            <person name="Murphy C."/>
            <person name="Neiman D."/>
            <person name="Pearson M."/>
            <person name="Priest M."/>
            <person name="Roberts A."/>
            <person name="Saif S."/>
            <person name="Shea T."/>
            <person name="Shenoy N."/>
            <person name="Sisk P."/>
            <person name="Stolte C."/>
            <person name="Sykes S."/>
            <person name="Wortman J."/>
            <person name="Nusbaum C."/>
            <person name="Birren B."/>
        </authorList>
    </citation>
    <scope>NUCLEOTIDE SEQUENCE [LARGE SCALE GENOMIC DNA]</scope>
    <source>
        <strain evidence="2 3">ATCC 43532</strain>
    </source>
</reference>
<gene>
    <name evidence="2" type="ORF">HMPREF9334_01920</name>
</gene>
<evidence type="ECO:0000259" key="1">
    <source>
        <dbReference type="Pfam" id="PF12682"/>
    </source>
</evidence>
<dbReference type="EMBL" id="ACZM01000019">
    <property type="protein sequence ID" value="EHG18782.1"/>
    <property type="molecule type" value="Genomic_DNA"/>
</dbReference>
<dbReference type="RefSeq" id="WP_006693355.1">
    <property type="nucleotide sequence ID" value="NZ_JH376800.1"/>
</dbReference>
<name>G5GRN9_9FIRM</name>
<dbReference type="OrthoDB" id="9806505at2"/>
<dbReference type="Proteomes" id="UP000004129">
    <property type="component" value="Unassembled WGS sequence"/>
</dbReference>